<dbReference type="InterPro" id="IPR036116">
    <property type="entry name" value="FN3_sf"/>
</dbReference>
<dbReference type="PROSITE" id="PS00239">
    <property type="entry name" value="RECEPTOR_TYR_KIN_II"/>
    <property type="match status" value="1"/>
</dbReference>
<feature type="transmembrane region" description="Helical" evidence="24">
    <location>
        <begin position="911"/>
        <end position="933"/>
    </location>
</feature>
<evidence type="ECO:0000256" key="23">
    <source>
        <dbReference type="SAM" id="MobiDB-lite"/>
    </source>
</evidence>
<dbReference type="GO" id="GO:0042593">
    <property type="term" value="P:glucose homeostasis"/>
    <property type="evidence" value="ECO:0007669"/>
    <property type="project" value="TreeGrafter"/>
</dbReference>
<dbReference type="PROSITE" id="PS00107">
    <property type="entry name" value="PROTEIN_KINASE_ATP"/>
    <property type="match status" value="1"/>
</dbReference>
<evidence type="ECO:0000256" key="7">
    <source>
        <dbReference type="ARBA" id="ARBA00022723"/>
    </source>
</evidence>
<evidence type="ECO:0000256" key="20">
    <source>
        <dbReference type="ARBA" id="ARBA00051243"/>
    </source>
</evidence>
<dbReference type="SMART" id="SM00060">
    <property type="entry name" value="FN3"/>
    <property type="match status" value="3"/>
</dbReference>
<dbReference type="InterPro" id="IPR000494">
    <property type="entry name" value="Rcpt_L-dom"/>
</dbReference>
<evidence type="ECO:0000256" key="4">
    <source>
        <dbReference type="ARBA" id="ARBA00022679"/>
    </source>
</evidence>
<evidence type="ECO:0000259" key="25">
    <source>
        <dbReference type="PROSITE" id="PS50011"/>
    </source>
</evidence>
<evidence type="ECO:0000256" key="5">
    <source>
        <dbReference type="ARBA" id="ARBA00022685"/>
    </source>
</evidence>
<dbReference type="Gene3D" id="2.60.40.10">
    <property type="entry name" value="Immunoglobulins"/>
    <property type="match status" value="3"/>
</dbReference>
<evidence type="ECO:0000256" key="9">
    <source>
        <dbReference type="ARBA" id="ARBA00022737"/>
    </source>
</evidence>
<dbReference type="FunFam" id="3.80.20.20:FF:000001">
    <property type="entry name" value="Tyrosine-protein kinase receptor"/>
    <property type="match status" value="1"/>
</dbReference>
<dbReference type="PANTHER" id="PTHR24416:SF525">
    <property type="entry name" value="INSULIN-LIKE RECEPTOR"/>
    <property type="match status" value="1"/>
</dbReference>
<dbReference type="CDD" id="cd00136">
    <property type="entry name" value="PDZ_canonical"/>
    <property type="match status" value="1"/>
</dbReference>
<dbReference type="GO" id="GO:0046872">
    <property type="term" value="F:metal ion binding"/>
    <property type="evidence" value="ECO:0007669"/>
    <property type="project" value="UniProtKB-KW"/>
</dbReference>
<feature type="domain" description="PDZ" evidence="26">
    <location>
        <begin position="1418"/>
        <end position="1506"/>
    </location>
</feature>
<keyword evidence="13 24" id="KW-1133">Transmembrane helix</keyword>
<dbReference type="InterPro" id="IPR017441">
    <property type="entry name" value="Protein_kinase_ATP_BS"/>
</dbReference>
<dbReference type="InterPro" id="IPR000719">
    <property type="entry name" value="Prot_kinase_dom"/>
</dbReference>
<keyword evidence="29" id="KW-1185">Reference proteome</keyword>
<keyword evidence="19" id="KW-0464">Manganese</keyword>
<comment type="cofactor">
    <cofactor evidence="1">
        <name>Mn(2+)</name>
        <dbReference type="ChEBI" id="CHEBI:29035"/>
    </cofactor>
</comment>
<dbReference type="InterPro" id="IPR006211">
    <property type="entry name" value="Furin-like_Cys-rich_dom"/>
</dbReference>
<evidence type="ECO:0000256" key="1">
    <source>
        <dbReference type="ARBA" id="ARBA00001936"/>
    </source>
</evidence>
<dbReference type="GO" id="GO:0030424">
    <property type="term" value="C:axon"/>
    <property type="evidence" value="ECO:0007669"/>
    <property type="project" value="TreeGrafter"/>
</dbReference>
<feature type="region of interest" description="Disordered" evidence="23">
    <location>
        <begin position="1268"/>
        <end position="1307"/>
    </location>
</feature>
<dbReference type="InParanoid" id="A0A067QUW8"/>
<dbReference type="FunFam" id="1.10.510.10:FF:000528">
    <property type="entry name" value="Tyrosine-protein kinase receptor"/>
    <property type="match status" value="1"/>
</dbReference>
<dbReference type="InterPro" id="IPR050122">
    <property type="entry name" value="RTK"/>
</dbReference>
<gene>
    <name evidence="28" type="ORF">L798_12081</name>
</gene>
<keyword evidence="5" id="KW-0165">Cleavage on pair of basic residues</keyword>
<keyword evidence="9" id="KW-0677">Repeat</keyword>
<comment type="catalytic activity">
    <reaction evidence="20 22">
        <text>L-tyrosyl-[protein] + ATP = O-phospho-L-tyrosyl-[protein] + ADP + H(+)</text>
        <dbReference type="Rhea" id="RHEA:10596"/>
        <dbReference type="Rhea" id="RHEA-COMP:10136"/>
        <dbReference type="Rhea" id="RHEA-COMP:20101"/>
        <dbReference type="ChEBI" id="CHEBI:15378"/>
        <dbReference type="ChEBI" id="CHEBI:30616"/>
        <dbReference type="ChEBI" id="CHEBI:46858"/>
        <dbReference type="ChEBI" id="CHEBI:61978"/>
        <dbReference type="ChEBI" id="CHEBI:456216"/>
        <dbReference type="EC" id="2.7.10.1"/>
    </reaction>
</comment>
<dbReference type="SMART" id="SM00228">
    <property type="entry name" value="PDZ"/>
    <property type="match status" value="1"/>
</dbReference>
<dbReference type="SUPFAM" id="SSF49265">
    <property type="entry name" value="Fibronectin type III"/>
    <property type="match status" value="3"/>
</dbReference>
<dbReference type="Pfam" id="PF01030">
    <property type="entry name" value="Recep_L_domain"/>
    <property type="match status" value="2"/>
</dbReference>
<dbReference type="Pfam" id="PF00595">
    <property type="entry name" value="PDZ"/>
    <property type="match status" value="1"/>
</dbReference>
<feature type="domain" description="Fibronectin type-III" evidence="27">
    <location>
        <begin position="804"/>
        <end position="904"/>
    </location>
</feature>
<comment type="subcellular location">
    <subcellularLocation>
        <location evidence="2">Membrane</location>
        <topology evidence="2">Single-pass type I membrane protein</topology>
    </subcellularLocation>
</comment>
<feature type="non-terminal residue" evidence="28">
    <location>
        <position position="1"/>
    </location>
</feature>
<dbReference type="Pfam" id="PF00757">
    <property type="entry name" value="Furin-like"/>
    <property type="match status" value="1"/>
</dbReference>
<keyword evidence="10 21" id="KW-0547">Nucleotide-binding</keyword>
<evidence type="ECO:0000256" key="16">
    <source>
        <dbReference type="ARBA" id="ARBA00023157"/>
    </source>
</evidence>
<keyword evidence="16" id="KW-1015">Disulfide bond</keyword>
<comment type="similarity">
    <text evidence="22">Belongs to the protein kinase superfamily. Tyr protein kinase family. Insulin receptor subfamily.</text>
</comment>
<dbReference type="InterPro" id="IPR001245">
    <property type="entry name" value="Ser-Thr/Tyr_kinase_cat_dom"/>
</dbReference>
<evidence type="ECO:0000256" key="15">
    <source>
        <dbReference type="ARBA" id="ARBA00023137"/>
    </source>
</evidence>
<keyword evidence="6 22" id="KW-0812">Transmembrane</keyword>
<evidence type="ECO:0000259" key="26">
    <source>
        <dbReference type="PROSITE" id="PS50106"/>
    </source>
</evidence>
<evidence type="ECO:0000256" key="2">
    <source>
        <dbReference type="ARBA" id="ARBA00004479"/>
    </source>
</evidence>
<evidence type="ECO:0000313" key="28">
    <source>
        <dbReference type="EMBL" id="KDR13786.1"/>
    </source>
</evidence>
<dbReference type="InterPro" id="IPR008266">
    <property type="entry name" value="Tyr_kinase_AS"/>
</dbReference>
<dbReference type="GO" id="GO:0005524">
    <property type="term" value="F:ATP binding"/>
    <property type="evidence" value="ECO:0007669"/>
    <property type="project" value="UniProtKB-UniRule"/>
</dbReference>
<organism evidence="28 29">
    <name type="scientific">Zootermopsis nevadensis</name>
    <name type="common">Dampwood termite</name>
    <dbReference type="NCBI Taxonomy" id="136037"/>
    <lineage>
        <taxon>Eukaryota</taxon>
        <taxon>Metazoa</taxon>
        <taxon>Ecdysozoa</taxon>
        <taxon>Arthropoda</taxon>
        <taxon>Hexapoda</taxon>
        <taxon>Insecta</taxon>
        <taxon>Pterygota</taxon>
        <taxon>Neoptera</taxon>
        <taxon>Polyneoptera</taxon>
        <taxon>Dictyoptera</taxon>
        <taxon>Blattodea</taxon>
        <taxon>Blattoidea</taxon>
        <taxon>Termitoidae</taxon>
        <taxon>Termopsidae</taxon>
        <taxon>Zootermopsis</taxon>
    </lineage>
</organism>
<dbReference type="GO" id="GO:0043410">
    <property type="term" value="P:positive regulation of MAPK cascade"/>
    <property type="evidence" value="ECO:0007669"/>
    <property type="project" value="TreeGrafter"/>
</dbReference>
<dbReference type="InterPro" id="IPR003961">
    <property type="entry name" value="FN3_dom"/>
</dbReference>
<feature type="domain" description="Protein kinase" evidence="25">
    <location>
        <begin position="971"/>
        <end position="1254"/>
    </location>
</feature>
<dbReference type="Pfam" id="PF00041">
    <property type="entry name" value="fn3"/>
    <property type="match status" value="1"/>
</dbReference>
<dbReference type="SUPFAM" id="SSF57184">
    <property type="entry name" value="Growth factor receptor domain"/>
    <property type="match status" value="1"/>
</dbReference>
<dbReference type="PROSITE" id="PS00109">
    <property type="entry name" value="PROTEIN_KINASE_TYR"/>
    <property type="match status" value="1"/>
</dbReference>
<keyword evidence="7" id="KW-0479">Metal-binding</keyword>
<evidence type="ECO:0000256" key="14">
    <source>
        <dbReference type="ARBA" id="ARBA00023136"/>
    </source>
</evidence>
<evidence type="ECO:0000256" key="12">
    <source>
        <dbReference type="ARBA" id="ARBA00022840"/>
    </source>
</evidence>
<accession>A0A067QUW8</accession>
<dbReference type="InterPro" id="IPR036941">
    <property type="entry name" value="Rcpt_L-dom_sf"/>
</dbReference>
<dbReference type="CDD" id="cd05032">
    <property type="entry name" value="PTKc_InsR_like"/>
    <property type="match status" value="1"/>
</dbReference>
<dbReference type="PROSITE" id="PS50011">
    <property type="entry name" value="PROTEIN_KINASE_DOM"/>
    <property type="match status" value="1"/>
</dbReference>
<dbReference type="PANTHER" id="PTHR24416">
    <property type="entry name" value="TYROSINE-PROTEIN KINASE RECEPTOR"/>
    <property type="match status" value="1"/>
</dbReference>
<evidence type="ECO:0000256" key="18">
    <source>
        <dbReference type="ARBA" id="ARBA00023180"/>
    </source>
</evidence>
<dbReference type="SUPFAM" id="SSF50156">
    <property type="entry name" value="PDZ domain-like"/>
    <property type="match status" value="1"/>
</dbReference>
<reference evidence="28 29" key="1">
    <citation type="journal article" date="2014" name="Nat. Commun.">
        <title>Molecular traces of alternative social organization in a termite genome.</title>
        <authorList>
            <person name="Terrapon N."/>
            <person name="Li C."/>
            <person name="Robertson H.M."/>
            <person name="Ji L."/>
            <person name="Meng X."/>
            <person name="Booth W."/>
            <person name="Chen Z."/>
            <person name="Childers C.P."/>
            <person name="Glastad K.M."/>
            <person name="Gokhale K."/>
            <person name="Gowin J."/>
            <person name="Gronenberg W."/>
            <person name="Hermansen R.A."/>
            <person name="Hu H."/>
            <person name="Hunt B.G."/>
            <person name="Huylmans A.K."/>
            <person name="Khalil S.M."/>
            <person name="Mitchell R.D."/>
            <person name="Munoz-Torres M.C."/>
            <person name="Mustard J.A."/>
            <person name="Pan H."/>
            <person name="Reese J.T."/>
            <person name="Scharf M.E."/>
            <person name="Sun F."/>
            <person name="Vogel H."/>
            <person name="Xiao J."/>
            <person name="Yang W."/>
            <person name="Yang Z."/>
            <person name="Yang Z."/>
            <person name="Zhou J."/>
            <person name="Zhu J."/>
            <person name="Brent C.S."/>
            <person name="Elsik C.G."/>
            <person name="Goodisman M.A."/>
            <person name="Liberles D.A."/>
            <person name="Roe R.M."/>
            <person name="Vargo E.L."/>
            <person name="Vilcinskas A."/>
            <person name="Wang J."/>
            <person name="Bornberg-Bauer E."/>
            <person name="Korb J."/>
            <person name="Zhang G."/>
            <person name="Liebig J."/>
        </authorList>
    </citation>
    <scope>NUCLEOTIDE SEQUENCE [LARGE SCALE GENOMIC DNA]</scope>
    <source>
        <tissue evidence="28">Whole organism</tissue>
    </source>
</reference>
<evidence type="ECO:0000256" key="19">
    <source>
        <dbReference type="ARBA" id="ARBA00023211"/>
    </source>
</evidence>
<keyword evidence="3 22" id="KW-0597">Phosphoprotein</keyword>
<dbReference type="CDD" id="cd00064">
    <property type="entry name" value="FU"/>
    <property type="match status" value="1"/>
</dbReference>
<dbReference type="Pfam" id="PF07714">
    <property type="entry name" value="PK_Tyr_Ser-Thr"/>
    <property type="match status" value="1"/>
</dbReference>
<evidence type="ECO:0000313" key="29">
    <source>
        <dbReference type="Proteomes" id="UP000027135"/>
    </source>
</evidence>
<dbReference type="Gene3D" id="2.10.220.10">
    <property type="entry name" value="Hormone Receptor, Insulin-like Growth Factor Receptor 1, Chain A, domain 2"/>
    <property type="match status" value="1"/>
</dbReference>
<dbReference type="InterPro" id="IPR009030">
    <property type="entry name" value="Growth_fac_rcpt_cys_sf"/>
</dbReference>
<evidence type="ECO:0000256" key="11">
    <source>
        <dbReference type="ARBA" id="ARBA00022777"/>
    </source>
</evidence>
<feature type="non-terminal residue" evidence="28">
    <location>
        <position position="1506"/>
    </location>
</feature>
<name>A0A067QUW8_ZOONE</name>
<dbReference type="GO" id="GO:0043560">
    <property type="term" value="F:insulin receptor substrate binding"/>
    <property type="evidence" value="ECO:0007669"/>
    <property type="project" value="TreeGrafter"/>
</dbReference>
<dbReference type="InterPro" id="IPR013783">
    <property type="entry name" value="Ig-like_fold"/>
</dbReference>
<dbReference type="SMART" id="SM00219">
    <property type="entry name" value="TyrKc"/>
    <property type="match status" value="1"/>
</dbReference>
<evidence type="ECO:0000259" key="27">
    <source>
        <dbReference type="PROSITE" id="PS50853"/>
    </source>
</evidence>
<evidence type="ECO:0000256" key="17">
    <source>
        <dbReference type="ARBA" id="ARBA00023170"/>
    </source>
</evidence>
<dbReference type="eggNOG" id="KOG4258">
    <property type="taxonomic scope" value="Eukaryota"/>
</dbReference>
<dbReference type="PROSITE" id="PS50853">
    <property type="entry name" value="FN3"/>
    <property type="match status" value="2"/>
</dbReference>
<keyword evidence="12 21" id="KW-0067">ATP-binding</keyword>
<dbReference type="InterPro" id="IPR020635">
    <property type="entry name" value="Tyr_kinase_cat_dom"/>
</dbReference>
<dbReference type="FunFam" id="2.60.40.10:FF:001941">
    <property type="entry name" value="Tyrosine-protein kinase receptor"/>
    <property type="match status" value="1"/>
</dbReference>
<dbReference type="InterPro" id="IPR006212">
    <property type="entry name" value="Furin_repeat"/>
</dbReference>
<evidence type="ECO:0000256" key="3">
    <source>
        <dbReference type="ARBA" id="ARBA00022553"/>
    </source>
</evidence>
<dbReference type="CDD" id="cd00063">
    <property type="entry name" value="FN3"/>
    <property type="match status" value="3"/>
</dbReference>
<keyword evidence="11" id="KW-0418">Kinase</keyword>
<dbReference type="SUPFAM" id="SSF56112">
    <property type="entry name" value="Protein kinase-like (PK-like)"/>
    <property type="match status" value="1"/>
</dbReference>
<evidence type="ECO:0000256" key="22">
    <source>
        <dbReference type="RuleBase" id="RU000312"/>
    </source>
</evidence>
<evidence type="ECO:0000256" key="10">
    <source>
        <dbReference type="ARBA" id="ARBA00022741"/>
    </source>
</evidence>
<proteinExistence type="inferred from homology"/>
<dbReference type="GO" id="GO:0005009">
    <property type="term" value="F:insulin receptor activity"/>
    <property type="evidence" value="ECO:0007669"/>
    <property type="project" value="TreeGrafter"/>
</dbReference>
<feature type="compositionally biased region" description="Acidic residues" evidence="23">
    <location>
        <begin position="1292"/>
        <end position="1307"/>
    </location>
</feature>
<feature type="domain" description="Fibronectin type-III" evidence="27">
    <location>
        <begin position="485"/>
        <end position="596"/>
    </location>
</feature>
<evidence type="ECO:0000256" key="21">
    <source>
        <dbReference type="PROSITE-ProRule" id="PRU10141"/>
    </source>
</evidence>
<sequence length="1506" mass="169186">LTLFEEIIFGRRSRLRRRSGAHEQGCLCVAVCQSVDIRNTAEAFKRLSGCRVVEGFVQIVLIDHATENSFANLSFPELREITHYLLLYRINGLRSIGKLFPNLTVIRGETLFLNYALVVFEMIHLQELGLYSLTDILRGGVRIEKNPLLCFVDTVSWDLIAKAGHTSISVCSQDVQNECPMCPHEKLICHNSSTKGSLCWNHQKCQRVCPDSCGNSSCMSDGRCCHEFCLGGCTGPGPEECLACRDVVFGKRCVKQCPAETYKYLNRRCIRADECWNMTRPRERNYDLRLKPYKPFGSSCVLDCPAGYVETEYGPNKYNCTPCEGPCRKECPSVSVDSIAAAQKMRGCTYIKGSLEIQIRGGKNVVKELEENLNMLEEIEGYLKIVRSFPLVSLNFLRKLKVIHGKKLDSGKYSFVLLDNQNLQELWDWNTRSEDLQILNGRLFFHFNPKLCLYKIEKLKHVARLPDFTDLEVAANSNGDKVACNVTMLHARVTKSEYYAVLIEWEQFEHYDPRTLLGYVVYFIEAPYRNLTLYDGRDACGGDGWHVEDMPVNANIAILTHLKPYTQYAFYVKTYTIATERSGAQSPIQYFRTLPASPSPPVALDVTTATSSELTIKWLSPLEPNGNVTHYVVIGTWIKDDQSMLDQRNYCNEPLIPDKKPTPPTEMDGTERKDADACMCEDDKSNKETKLKEREVAAQIHFEDSLHNLLYIKRYPDTTEENADMSSHEPAAASIQAEYNFRHVVYGKTEIVVRNLSHYTQYTISVEACREIVAEEPSNTTLNCSRKSFKTGRTLSLVGADNVDSSKLVVEVLNESLGTVKLRWEEPPSPNGIIVTYQIEYKSVENPNYSPMVECITRSQFLNNGSSYKLHKLQPGNYSLRVRAMSLAGYGDYTEPRYFYIKHQSSSKMEWLVGALVGIAILAAVLCVVVVYLRRRYIPGIPNVKLIATVNPEYVSTVYEPDEWEVPRKMVELLRELGQGSFGMVYEGIVRDVVEGHPEMQCAIKTVNEHATDRERSEFLNEASVMKAFNTHHVVRLLGVVSQGQPVLVVMELMANGDLKSYLRSHRPDVSEDLSKQPPTLKALHLRKLQRILQMAVEIADGMAYLAGKKFVHRDLAARNCMVAEDLTVKIGDFGMTRDIYETDYYRKGTKGLLPVRWMAPESLKDGVFTSHSDVWSYGVVLWEMATLASQPYQGLSNDQVLRYVIDGGVMERPENCPDRLYQLMRLCWQHKPMARPPFVDLVALLLPDVSPDFTKVSFYHSEEGRELCGPLRPEMTDDPSTPLRVTRDVEDFSLGDGSDDDEEGPEMDVEACFQPHYRVMSVPSTRISAGIPPNGKIGNGSAATSPTAANGWVIGQQGNGTSGANSADMKTTQYVSGHVMEVTRDYVTVVAVQGSSPAEEYVTVLSVGCEAPDGAEDVLVYRLPGERLGFGLKFEGGTSTSEKVRRLFIQSCAPDSPASRAHCSWGSLQEGDEVLQIDSVPVTAMTRLDCVRSLKESNVVIKLLV</sequence>
<feature type="binding site" evidence="21">
    <location>
        <position position="1005"/>
    </location>
    <ligand>
        <name>ATP</name>
        <dbReference type="ChEBI" id="CHEBI:30616"/>
    </ligand>
</feature>
<evidence type="ECO:0000256" key="24">
    <source>
        <dbReference type="SAM" id="Phobius"/>
    </source>
</evidence>
<dbReference type="Gene3D" id="2.30.42.10">
    <property type="match status" value="1"/>
</dbReference>
<dbReference type="EMBL" id="KK852921">
    <property type="protein sequence ID" value="KDR13786.1"/>
    <property type="molecule type" value="Genomic_DNA"/>
</dbReference>
<dbReference type="OMA" id="AVESNTW"/>
<feature type="region of interest" description="Disordered" evidence="23">
    <location>
        <begin position="653"/>
        <end position="674"/>
    </location>
</feature>
<dbReference type="PRINTS" id="PR00109">
    <property type="entry name" value="TYRKINASE"/>
</dbReference>
<dbReference type="eggNOG" id="KOG3528">
    <property type="taxonomic scope" value="Eukaryota"/>
</dbReference>
<dbReference type="InterPro" id="IPR002011">
    <property type="entry name" value="Tyr_kinase_rcpt_2_CS"/>
</dbReference>
<dbReference type="Gene3D" id="3.30.200.20">
    <property type="entry name" value="Phosphorylase Kinase, domain 1"/>
    <property type="match status" value="1"/>
</dbReference>
<dbReference type="InterPro" id="IPR001478">
    <property type="entry name" value="PDZ"/>
</dbReference>
<dbReference type="Gene3D" id="1.10.510.10">
    <property type="entry name" value="Transferase(Phosphotransferase) domain 1"/>
    <property type="match status" value="1"/>
</dbReference>
<dbReference type="Proteomes" id="UP000027135">
    <property type="component" value="Unassembled WGS sequence"/>
</dbReference>
<keyword evidence="15" id="KW-0829">Tyrosine-protein kinase</keyword>
<dbReference type="InterPro" id="IPR036034">
    <property type="entry name" value="PDZ_sf"/>
</dbReference>
<dbReference type="GO" id="GO:0051897">
    <property type="term" value="P:positive regulation of phosphatidylinositol 3-kinase/protein kinase B signal transduction"/>
    <property type="evidence" value="ECO:0007669"/>
    <property type="project" value="TreeGrafter"/>
</dbReference>
<protein>
    <recommendedName>
        <fullName evidence="22">Tyrosine-protein kinase receptor</fullName>
        <ecNumber evidence="22">2.7.10.1</ecNumber>
    </recommendedName>
</protein>
<keyword evidence="14 24" id="KW-0472">Membrane</keyword>
<evidence type="ECO:0000256" key="13">
    <source>
        <dbReference type="ARBA" id="ARBA00022989"/>
    </source>
</evidence>
<dbReference type="STRING" id="136037.A0A067QUW8"/>
<evidence type="ECO:0000256" key="8">
    <source>
        <dbReference type="ARBA" id="ARBA00022729"/>
    </source>
</evidence>
<keyword evidence="8" id="KW-0732">Signal</keyword>
<dbReference type="FunFam" id="3.30.200.20:FF:000026">
    <property type="entry name" value="Tyrosine-protein kinase receptor"/>
    <property type="match status" value="1"/>
</dbReference>
<keyword evidence="17 22" id="KW-0675">Receptor</keyword>
<keyword evidence="4" id="KW-0808">Transferase</keyword>
<keyword evidence="18" id="KW-0325">Glycoprotein</keyword>
<dbReference type="PROSITE" id="PS50106">
    <property type="entry name" value="PDZ"/>
    <property type="match status" value="1"/>
</dbReference>
<dbReference type="FunCoup" id="A0A067QUW8">
    <property type="interactions" value="363"/>
</dbReference>
<dbReference type="SMART" id="SM00261">
    <property type="entry name" value="FU"/>
    <property type="match status" value="1"/>
</dbReference>
<dbReference type="EC" id="2.7.10.1" evidence="22"/>
<dbReference type="Gene3D" id="3.80.20.20">
    <property type="entry name" value="Receptor L-domain"/>
    <property type="match status" value="2"/>
</dbReference>
<evidence type="ECO:0000256" key="6">
    <source>
        <dbReference type="ARBA" id="ARBA00022692"/>
    </source>
</evidence>
<dbReference type="SUPFAM" id="SSF52058">
    <property type="entry name" value="L domain-like"/>
    <property type="match status" value="2"/>
</dbReference>
<dbReference type="InterPro" id="IPR011009">
    <property type="entry name" value="Kinase-like_dom_sf"/>
</dbReference>
<dbReference type="GO" id="GO:0005899">
    <property type="term" value="C:insulin receptor complex"/>
    <property type="evidence" value="ECO:0007669"/>
    <property type="project" value="TreeGrafter"/>
</dbReference>